<gene>
    <name evidence="1" type="ORF">AOB60_00210</name>
</gene>
<sequence>MSDARPVSGVPVAYRISVTDYDTTQRVRTCTAAEADALLDVAILDDDQLSIAHDRSGRITLTRTLTGPRTATDPTMVTKHQTTVLTPVHPPRLADSQYTLLAELHAWNNDHPSRGAKLTDSGRITFGFTAAPPAVVRRLVAGGWVALASSKTKDVPFLRATVSYAGRIAMVLHEHRTRGNGIVNHEPDWRIHPGNPVYIASCTCGWYGPTADDAAITRGHARNHRHEQLQAIFPA</sequence>
<proteinExistence type="predicted"/>
<reference evidence="2" key="1">
    <citation type="submission" date="2015-09" db="EMBL/GenBank/DDBJ databases">
        <authorList>
            <person name="Graham D.E."/>
            <person name="Mahan K.M."/>
            <person name="Klingeman D.M."/>
            <person name="Fida T."/>
            <person name="Giannone R.J."/>
            <person name="Hettich R.L."/>
            <person name="Parry R.J."/>
            <person name="Spain J.C."/>
        </authorList>
    </citation>
    <scope>NUCLEOTIDE SEQUENCE [LARGE SCALE GENOMIC DNA]</scope>
    <source>
        <strain evidence="2">JCM 4701</strain>
    </source>
</reference>
<evidence type="ECO:0000313" key="1">
    <source>
        <dbReference type="EMBL" id="PNE43407.1"/>
    </source>
</evidence>
<organism evidence="1 2">
    <name type="scientific">Streptomyces noursei</name>
    <name type="common">Streptomyces albulus</name>
    <dbReference type="NCBI Taxonomy" id="1971"/>
    <lineage>
        <taxon>Bacteria</taxon>
        <taxon>Bacillati</taxon>
        <taxon>Actinomycetota</taxon>
        <taxon>Actinomycetes</taxon>
        <taxon>Kitasatosporales</taxon>
        <taxon>Streptomycetaceae</taxon>
        <taxon>Streptomyces</taxon>
    </lineage>
</organism>
<keyword evidence="2" id="KW-1185">Reference proteome</keyword>
<accession>A0A2N8PQX7</accession>
<protein>
    <submittedName>
        <fullName evidence="1">Uncharacterized protein</fullName>
    </submittedName>
</protein>
<evidence type="ECO:0000313" key="2">
    <source>
        <dbReference type="Proteomes" id="UP000236047"/>
    </source>
</evidence>
<name>A0A2N8PQX7_STRNR</name>
<dbReference type="AlphaFoldDB" id="A0A2N8PQX7"/>
<dbReference type="Proteomes" id="UP000236047">
    <property type="component" value="Unassembled WGS sequence"/>
</dbReference>
<dbReference type="RefSeq" id="WP_102922297.1">
    <property type="nucleotide sequence ID" value="NZ_LJSN01000001.1"/>
</dbReference>
<comment type="caution">
    <text evidence="1">The sequence shown here is derived from an EMBL/GenBank/DDBJ whole genome shotgun (WGS) entry which is preliminary data.</text>
</comment>
<dbReference type="EMBL" id="LJSN01000001">
    <property type="protein sequence ID" value="PNE43407.1"/>
    <property type="molecule type" value="Genomic_DNA"/>
</dbReference>